<proteinExistence type="predicted"/>
<gene>
    <name evidence="1" type="ORF">METZ01_LOCUS310041</name>
</gene>
<accession>A0A382NAC9</accession>
<dbReference type="EMBL" id="UINC01098567">
    <property type="protein sequence ID" value="SVC57187.1"/>
    <property type="molecule type" value="Genomic_DNA"/>
</dbReference>
<reference evidence="1" key="1">
    <citation type="submission" date="2018-05" db="EMBL/GenBank/DDBJ databases">
        <authorList>
            <person name="Lanie J.A."/>
            <person name="Ng W.-L."/>
            <person name="Kazmierczak K.M."/>
            <person name="Andrzejewski T.M."/>
            <person name="Davidsen T.M."/>
            <person name="Wayne K.J."/>
            <person name="Tettelin H."/>
            <person name="Glass J.I."/>
            <person name="Rusch D."/>
            <person name="Podicherti R."/>
            <person name="Tsui H.-C.T."/>
            <person name="Winkler M.E."/>
        </authorList>
    </citation>
    <scope>NUCLEOTIDE SEQUENCE</scope>
</reference>
<feature type="non-terminal residue" evidence="1">
    <location>
        <position position="113"/>
    </location>
</feature>
<organism evidence="1">
    <name type="scientific">marine metagenome</name>
    <dbReference type="NCBI Taxonomy" id="408172"/>
    <lineage>
        <taxon>unclassified sequences</taxon>
        <taxon>metagenomes</taxon>
        <taxon>ecological metagenomes</taxon>
    </lineage>
</organism>
<dbReference type="AlphaFoldDB" id="A0A382NAC9"/>
<name>A0A382NAC9_9ZZZZ</name>
<evidence type="ECO:0000313" key="1">
    <source>
        <dbReference type="EMBL" id="SVC57187.1"/>
    </source>
</evidence>
<protein>
    <submittedName>
        <fullName evidence="1">Uncharacterized protein</fullName>
    </submittedName>
</protein>
<sequence length="113" mass="12827">MILFFMGCEENNTNNISLDNIEVITSNCYEAPFYYNLVTNTEDVTNWHISLQKIEVPFGDNTNPMPSIILSSDVHVAIYNSISFYDIIETPANATWSSDTSLTSYGNEYEVLH</sequence>